<evidence type="ECO:0000256" key="3">
    <source>
        <dbReference type="ARBA" id="ARBA00023180"/>
    </source>
</evidence>
<keyword evidence="1" id="KW-0732">Signal</keyword>
<accession>A0ABD0JKF5</accession>
<evidence type="ECO:0000259" key="5">
    <source>
        <dbReference type="Pfam" id="PF17791"/>
    </source>
</evidence>
<dbReference type="InterPro" id="IPR050473">
    <property type="entry name" value="A2M/Complement_sys"/>
</dbReference>
<proteinExistence type="predicted"/>
<name>A0ABD0JKF5_9CAEN</name>
<dbReference type="InterPro" id="IPR002890">
    <property type="entry name" value="MG2"/>
</dbReference>
<reference evidence="6 7" key="1">
    <citation type="journal article" date="2023" name="Sci. Data">
        <title>Genome assembly of the Korean intertidal mud-creeper Batillaria attramentaria.</title>
        <authorList>
            <person name="Patra A.K."/>
            <person name="Ho P.T."/>
            <person name="Jun S."/>
            <person name="Lee S.J."/>
            <person name="Kim Y."/>
            <person name="Won Y.J."/>
        </authorList>
    </citation>
    <scope>NUCLEOTIDE SEQUENCE [LARGE SCALE GENOMIC DNA]</scope>
    <source>
        <strain evidence="6">Wonlab-2016</strain>
    </source>
</reference>
<dbReference type="FunFam" id="2.60.40.1930:FF:000001">
    <property type="entry name" value="CD109 isoform 3"/>
    <property type="match status" value="1"/>
</dbReference>
<evidence type="ECO:0000256" key="1">
    <source>
        <dbReference type="ARBA" id="ARBA00022729"/>
    </source>
</evidence>
<organism evidence="6 7">
    <name type="scientific">Batillaria attramentaria</name>
    <dbReference type="NCBI Taxonomy" id="370345"/>
    <lineage>
        <taxon>Eukaryota</taxon>
        <taxon>Metazoa</taxon>
        <taxon>Spiralia</taxon>
        <taxon>Lophotrochozoa</taxon>
        <taxon>Mollusca</taxon>
        <taxon>Gastropoda</taxon>
        <taxon>Caenogastropoda</taxon>
        <taxon>Sorbeoconcha</taxon>
        <taxon>Cerithioidea</taxon>
        <taxon>Batillariidae</taxon>
        <taxon>Batillaria</taxon>
    </lineage>
</organism>
<feature type="domain" description="Macroglobulin" evidence="4">
    <location>
        <begin position="41"/>
        <end position="131"/>
    </location>
</feature>
<evidence type="ECO:0000259" key="4">
    <source>
        <dbReference type="Pfam" id="PF01835"/>
    </source>
</evidence>
<keyword evidence="3" id="KW-0325">Glycoprotein</keyword>
<evidence type="ECO:0000256" key="2">
    <source>
        <dbReference type="ARBA" id="ARBA00022966"/>
    </source>
</evidence>
<dbReference type="Gene3D" id="2.60.40.1930">
    <property type="match status" value="2"/>
</dbReference>
<protein>
    <submittedName>
        <fullName evidence="6">Uncharacterized protein</fullName>
    </submittedName>
</protein>
<keyword evidence="7" id="KW-1185">Reference proteome</keyword>
<dbReference type="Gene3D" id="2.60.40.10">
    <property type="entry name" value="Immunoglobulins"/>
    <property type="match status" value="1"/>
</dbReference>
<dbReference type="InterPro" id="IPR041555">
    <property type="entry name" value="MG3"/>
</dbReference>
<keyword evidence="2" id="KW-0882">Thioester bond</keyword>
<evidence type="ECO:0000313" key="6">
    <source>
        <dbReference type="EMBL" id="KAK7474947.1"/>
    </source>
</evidence>
<feature type="domain" description="Macroglobulin" evidence="5">
    <location>
        <begin position="133"/>
        <end position="204"/>
    </location>
</feature>
<dbReference type="EMBL" id="JACVVK020000420">
    <property type="protein sequence ID" value="KAK7474947.1"/>
    <property type="molecule type" value="Genomic_DNA"/>
</dbReference>
<dbReference type="Pfam" id="PF01835">
    <property type="entry name" value="MG2"/>
    <property type="match status" value="1"/>
</dbReference>
<gene>
    <name evidence="6" type="ORF">BaRGS_00033834</name>
</gene>
<dbReference type="InterPro" id="IPR013783">
    <property type="entry name" value="Ig-like_fold"/>
</dbReference>
<dbReference type="PANTHER" id="PTHR11412:SF136">
    <property type="entry name" value="CD109 ANTIGEN"/>
    <property type="match status" value="1"/>
</dbReference>
<sequence>MRVQIPADLTYGRYELHVAGAGGLTFTNHTSVKFSNRSLSVFLQTDKAIYVPGQKVNFRALAVYPDLQVYTGPMNVTIRDPNNNMIKQWLGVTGEEGVFTKFLNLSSRPVEGDWKIKAVAGNSVGEKTFTVEEYVPPKFEVKVIPPSYVLESDTTIPVTVTAKYTYGKPVTGPVTVEAQMPDYSYTGHLNNQGRAQLTFPMTEFRSLYGALAPHAITFTANVTESLTGITLIGSGTVKVYTEPVKVEFLPSNPKNFKPGLDYIGYVKISQPDGLPVPTSADENVTVHTTVQSSAVTCDLQYTFINIDLDPMSIPLPIDGLVTVHQLGIPSNTTSMTMFATYKGVTANTTVTKSYSASDNYMQVFLLSTGALKVGQQVEFEVKATEAMDELVYQVMSRGSIVSAGSVMGEWRDVIPVLAARAARHGSQREARGCTMSARTGRSTAYLLAVDQSVLLLKSEMTSRWAGENDAVCKRERQIRVVGS</sequence>
<dbReference type="Gene3D" id="2.60.40.1940">
    <property type="match status" value="1"/>
</dbReference>
<dbReference type="Pfam" id="PF17791">
    <property type="entry name" value="MG3"/>
    <property type="match status" value="1"/>
</dbReference>
<dbReference type="AlphaFoldDB" id="A0ABD0JKF5"/>
<evidence type="ECO:0000313" key="7">
    <source>
        <dbReference type="Proteomes" id="UP001519460"/>
    </source>
</evidence>
<comment type="caution">
    <text evidence="6">The sequence shown here is derived from an EMBL/GenBank/DDBJ whole genome shotgun (WGS) entry which is preliminary data.</text>
</comment>
<dbReference type="PANTHER" id="PTHR11412">
    <property type="entry name" value="MACROGLOBULIN / COMPLEMENT"/>
    <property type="match status" value="1"/>
</dbReference>
<dbReference type="Proteomes" id="UP001519460">
    <property type="component" value="Unassembled WGS sequence"/>
</dbReference>